<accession>A0ABT7X7M6</accession>
<dbReference type="Gene3D" id="2.60.40.1120">
    <property type="entry name" value="Carboxypeptidase-like, regulatory domain"/>
    <property type="match status" value="1"/>
</dbReference>
<evidence type="ECO:0000313" key="13">
    <source>
        <dbReference type="EMBL" id="MDN0050096.1"/>
    </source>
</evidence>
<evidence type="ECO:0000256" key="5">
    <source>
        <dbReference type="ARBA" id="ARBA00023077"/>
    </source>
</evidence>
<comment type="caution">
    <text evidence="13">The sequence shown here is derived from an EMBL/GenBank/DDBJ whole genome shotgun (WGS) entry which is preliminary data.</text>
</comment>
<dbReference type="SUPFAM" id="SSF49464">
    <property type="entry name" value="Carboxypeptidase regulatory domain-like"/>
    <property type="match status" value="1"/>
</dbReference>
<reference evidence="13" key="1">
    <citation type="submission" date="2023-06" db="EMBL/GenBank/DDBJ databases">
        <authorList>
            <person name="Zeman M."/>
            <person name="Kubasova T."/>
            <person name="Jahodarova E."/>
            <person name="Nykrynova M."/>
            <person name="Rychlik I."/>
        </authorList>
    </citation>
    <scope>NUCLEOTIDE SEQUENCE</scope>
    <source>
        <strain evidence="13">84_SSukc20</strain>
    </source>
</reference>
<dbReference type="Gene3D" id="2.170.130.10">
    <property type="entry name" value="TonB-dependent receptor, plug domain"/>
    <property type="match status" value="1"/>
</dbReference>
<evidence type="ECO:0000256" key="4">
    <source>
        <dbReference type="ARBA" id="ARBA00022692"/>
    </source>
</evidence>
<comment type="similarity">
    <text evidence="8 9">Belongs to the TonB-dependent receptor family.</text>
</comment>
<dbReference type="InterPro" id="IPR000531">
    <property type="entry name" value="Beta-barrel_TonB"/>
</dbReference>
<keyword evidence="6 8" id="KW-0472">Membrane</keyword>
<dbReference type="InterPro" id="IPR012910">
    <property type="entry name" value="Plug_dom"/>
</dbReference>
<keyword evidence="4 8" id="KW-0812">Transmembrane</keyword>
<keyword evidence="13" id="KW-0675">Receptor</keyword>
<keyword evidence="10" id="KW-0732">Signal</keyword>
<reference evidence="13" key="2">
    <citation type="submission" date="2024-05" db="EMBL/GenBank/DDBJ databases">
        <title>Identification and characterization of horizontal gene transfer across gut microbiota members of farm animals based on homology search.</title>
        <authorList>
            <person name="Schwarzerova J."/>
            <person name="Nykrynova M."/>
            <person name="Jureckova K."/>
            <person name="Cejkova D."/>
            <person name="Rychlik I."/>
        </authorList>
    </citation>
    <scope>NUCLEOTIDE SEQUENCE</scope>
    <source>
        <strain evidence="13">84_SSukc20</strain>
    </source>
</reference>
<keyword evidence="3 8" id="KW-1134">Transmembrane beta strand</keyword>
<keyword evidence="14" id="KW-1185">Reference proteome</keyword>
<feature type="signal peptide" evidence="10">
    <location>
        <begin position="1"/>
        <end position="27"/>
    </location>
</feature>
<evidence type="ECO:0000256" key="1">
    <source>
        <dbReference type="ARBA" id="ARBA00004571"/>
    </source>
</evidence>
<evidence type="ECO:0000256" key="10">
    <source>
        <dbReference type="SAM" id="SignalP"/>
    </source>
</evidence>
<dbReference type="InterPro" id="IPR023996">
    <property type="entry name" value="TonB-dep_OMP_SusC/RagA"/>
</dbReference>
<dbReference type="Pfam" id="PF07715">
    <property type="entry name" value="Plug"/>
    <property type="match status" value="1"/>
</dbReference>
<dbReference type="InterPro" id="IPR036942">
    <property type="entry name" value="Beta-barrel_TonB_sf"/>
</dbReference>
<comment type="subcellular location">
    <subcellularLocation>
        <location evidence="1 8">Cell outer membrane</location>
        <topology evidence="1 8">Multi-pass membrane protein</topology>
    </subcellularLocation>
</comment>
<proteinExistence type="inferred from homology"/>
<dbReference type="InterPro" id="IPR023997">
    <property type="entry name" value="TonB-dep_OMP_SusC/RagA_CS"/>
</dbReference>
<sequence>MDVRKTHFFLMLLMAFLSFSNAHVVMAADQAIQTKGKVTDSTGEPIIGANVIVKGTTVGVISDLDGGFNINAKRGDVLQISFLGYQSKEVKVTGSFLNVTLEEDTKTLDEVVVVGYGSQKKSDITGAMVNVKSEALHQAPVANIGAALQGLAAGVDVQMAGGNTHPGATPQIRIRGERSINASNEALIVVDGIPFSGNLNEINNDDVESISILKDASATAIYGSRGANGVILITTKRGTKGKTNVSYSGYYGVITAIKQFDIMNSEEYITLKKWATYNANPDNYTGIDDPNLMRVGDVFRDQEEMEGYFAGTDTDWQDLIFRNGMTTNHQVSLNGGNERTTYNASIGYYRGENNYEAHSFERLTAKLSLDSQINSWLKVGFSTLNTYVMSKGDDLNPMEMALRASPFTTPYDSEGHLRTYLPGSGQNVWNPLQDLQENAAVDDDKSLSTFTTGYAEIQFPFGIKYRFNGGVTLKYNSWGKFYGTNTTKQMGGLDYSSGGYGHTVDYTLENIVTWDYTFNEVHNINLTGLFSAQQREYTSNGVDGRDYYDDNILYYNPGLAQSDVTGSGSYEKWALLSWMGRLNYNYADKYLFTATVRYDGSSRLAEGNKWHAFPSVALGWNIMHENFMQDINPNVLSGLKFRLSWGNVGSTAISAYQTMARLDTGSKYLLGNTGVMGVRPSSVPDTSLGWENTETWNVGIDFGFWNNRINGSIEWYQQNTSDLLLPVSLPSTSGYSSSYLTNLGKTRNRGIEFNVTTVNIMGDGQDRFSWETDLNIFGNRNTIMSIGEGIDADINNNWFVGQDRWVIYSLEADGLWQDTPEDRALAETFGYATSGPNSVIGTVKIKNHHVDYEADGVTPKATQVINDDDKVFIGKRAPKFEGGINNRFAWKGFDLSFLWTFRCGGTITSDMHNGWMNTLQGGYNNLNVDYWTPENTDARWPKPTTGTVSNKGLLARYDGSYLKLRNFTLGYTLPKAITTKANIQSARIYVTGNNLYTWFSKEYRKDGGIDPETTSTINLTTPPTRSFIVGLNLSF</sequence>
<dbReference type="EMBL" id="JAUEII010000027">
    <property type="protein sequence ID" value="MDN0050096.1"/>
    <property type="molecule type" value="Genomic_DNA"/>
</dbReference>
<dbReference type="RefSeq" id="WP_301640370.1">
    <property type="nucleotide sequence ID" value="NZ_JAUEII010000027.1"/>
</dbReference>
<organism evidence="13 14">
    <name type="scientific">Bacteroides gallinaceum</name>
    <dbReference type="NCBI Taxonomy" id="1462571"/>
    <lineage>
        <taxon>Bacteria</taxon>
        <taxon>Pseudomonadati</taxon>
        <taxon>Bacteroidota</taxon>
        <taxon>Bacteroidia</taxon>
        <taxon>Bacteroidales</taxon>
        <taxon>Bacteroidaceae</taxon>
        <taxon>Bacteroides</taxon>
    </lineage>
</organism>
<evidence type="ECO:0000256" key="3">
    <source>
        <dbReference type="ARBA" id="ARBA00022452"/>
    </source>
</evidence>
<evidence type="ECO:0000259" key="11">
    <source>
        <dbReference type="Pfam" id="PF00593"/>
    </source>
</evidence>
<feature type="domain" description="TonB-dependent receptor plug" evidence="12">
    <location>
        <begin position="121"/>
        <end position="230"/>
    </location>
</feature>
<dbReference type="SUPFAM" id="SSF56935">
    <property type="entry name" value="Porins"/>
    <property type="match status" value="1"/>
</dbReference>
<dbReference type="PROSITE" id="PS52016">
    <property type="entry name" value="TONB_DEPENDENT_REC_3"/>
    <property type="match status" value="1"/>
</dbReference>
<dbReference type="Gene3D" id="2.40.170.20">
    <property type="entry name" value="TonB-dependent receptor, beta-barrel domain"/>
    <property type="match status" value="1"/>
</dbReference>
<name>A0ABT7X7M6_9BACE</name>
<dbReference type="Pfam" id="PF13715">
    <property type="entry name" value="CarbopepD_reg_2"/>
    <property type="match status" value="1"/>
</dbReference>
<dbReference type="NCBIfam" id="TIGR04056">
    <property type="entry name" value="OMP_RagA_SusC"/>
    <property type="match status" value="1"/>
</dbReference>
<protein>
    <submittedName>
        <fullName evidence="13">TonB-dependent receptor</fullName>
    </submittedName>
</protein>
<evidence type="ECO:0000256" key="2">
    <source>
        <dbReference type="ARBA" id="ARBA00022448"/>
    </source>
</evidence>
<gene>
    <name evidence="13" type="ORF">QVO10_11975</name>
</gene>
<dbReference type="InterPro" id="IPR039426">
    <property type="entry name" value="TonB-dep_rcpt-like"/>
</dbReference>
<keyword evidence="7 8" id="KW-0998">Cell outer membrane</keyword>
<evidence type="ECO:0000259" key="12">
    <source>
        <dbReference type="Pfam" id="PF07715"/>
    </source>
</evidence>
<dbReference type="NCBIfam" id="TIGR04057">
    <property type="entry name" value="SusC_RagA_signa"/>
    <property type="match status" value="1"/>
</dbReference>
<evidence type="ECO:0000256" key="9">
    <source>
        <dbReference type="RuleBase" id="RU003357"/>
    </source>
</evidence>
<dbReference type="Pfam" id="PF00593">
    <property type="entry name" value="TonB_dep_Rec_b-barrel"/>
    <property type="match status" value="1"/>
</dbReference>
<keyword evidence="5 9" id="KW-0798">TonB box</keyword>
<dbReference type="InterPro" id="IPR037066">
    <property type="entry name" value="Plug_dom_sf"/>
</dbReference>
<evidence type="ECO:0000313" key="14">
    <source>
        <dbReference type="Proteomes" id="UP001167871"/>
    </source>
</evidence>
<evidence type="ECO:0000256" key="8">
    <source>
        <dbReference type="PROSITE-ProRule" id="PRU01360"/>
    </source>
</evidence>
<dbReference type="InterPro" id="IPR008969">
    <property type="entry name" value="CarboxyPept-like_regulatory"/>
</dbReference>
<dbReference type="Proteomes" id="UP001167871">
    <property type="component" value="Unassembled WGS sequence"/>
</dbReference>
<evidence type="ECO:0000256" key="7">
    <source>
        <dbReference type="ARBA" id="ARBA00023237"/>
    </source>
</evidence>
<feature type="domain" description="TonB-dependent receptor-like beta-barrel" evidence="11">
    <location>
        <begin position="430"/>
        <end position="995"/>
    </location>
</feature>
<evidence type="ECO:0000256" key="6">
    <source>
        <dbReference type="ARBA" id="ARBA00023136"/>
    </source>
</evidence>
<keyword evidence="2 8" id="KW-0813">Transport</keyword>
<feature type="chain" id="PRO_5046548786" evidence="10">
    <location>
        <begin position="28"/>
        <end position="1035"/>
    </location>
</feature>